<feature type="non-terminal residue" evidence="2">
    <location>
        <position position="95"/>
    </location>
</feature>
<feature type="region of interest" description="Disordered" evidence="1">
    <location>
        <begin position="73"/>
        <end position="95"/>
    </location>
</feature>
<evidence type="ECO:0000313" key="3">
    <source>
        <dbReference type="EMBL" id="CAF4597590.1"/>
    </source>
</evidence>
<evidence type="ECO:0000313" key="4">
    <source>
        <dbReference type="Proteomes" id="UP000663829"/>
    </source>
</evidence>
<dbReference type="Proteomes" id="UP000681722">
    <property type="component" value="Unassembled WGS sequence"/>
</dbReference>
<reference evidence="2" key="1">
    <citation type="submission" date="2021-02" db="EMBL/GenBank/DDBJ databases">
        <authorList>
            <person name="Nowell W R."/>
        </authorList>
    </citation>
    <scope>NUCLEOTIDE SEQUENCE</scope>
</reference>
<dbReference type="AlphaFoldDB" id="A0A816F9V9"/>
<feature type="non-terminal residue" evidence="2">
    <location>
        <position position="1"/>
    </location>
</feature>
<dbReference type="EMBL" id="CAJOBC010126663">
    <property type="protein sequence ID" value="CAF4597590.1"/>
    <property type="molecule type" value="Genomic_DNA"/>
</dbReference>
<comment type="caution">
    <text evidence="2">The sequence shown here is derived from an EMBL/GenBank/DDBJ whole genome shotgun (WGS) entry which is preliminary data.</text>
</comment>
<sequence>QNNVACLTDNLDEDVYGSLHRQLLVRPTRREKQQQQQNTTSSVDPSPMANQNILWQKHYVDNNPQMRNVRLSVNSKSNRNLTQLLVKKKPPKELL</sequence>
<feature type="compositionally biased region" description="Polar residues" evidence="1">
    <location>
        <begin position="34"/>
        <end position="52"/>
    </location>
</feature>
<feature type="compositionally biased region" description="Basic residues" evidence="1">
    <location>
        <begin position="86"/>
        <end position="95"/>
    </location>
</feature>
<feature type="compositionally biased region" description="Polar residues" evidence="1">
    <location>
        <begin position="73"/>
        <end position="83"/>
    </location>
</feature>
<name>A0A816F9V9_9BILA</name>
<dbReference type="Proteomes" id="UP000663829">
    <property type="component" value="Unassembled WGS sequence"/>
</dbReference>
<protein>
    <submittedName>
        <fullName evidence="2">Uncharacterized protein</fullName>
    </submittedName>
</protein>
<dbReference type="EMBL" id="CAJNOQ010054108">
    <property type="protein sequence ID" value="CAF1657088.1"/>
    <property type="molecule type" value="Genomic_DNA"/>
</dbReference>
<organism evidence="2 4">
    <name type="scientific">Didymodactylos carnosus</name>
    <dbReference type="NCBI Taxonomy" id="1234261"/>
    <lineage>
        <taxon>Eukaryota</taxon>
        <taxon>Metazoa</taxon>
        <taxon>Spiralia</taxon>
        <taxon>Gnathifera</taxon>
        <taxon>Rotifera</taxon>
        <taxon>Eurotatoria</taxon>
        <taxon>Bdelloidea</taxon>
        <taxon>Philodinida</taxon>
        <taxon>Philodinidae</taxon>
        <taxon>Didymodactylos</taxon>
    </lineage>
</organism>
<proteinExistence type="predicted"/>
<gene>
    <name evidence="2" type="ORF">GPM918_LOCUS45818</name>
    <name evidence="3" type="ORF">SRO942_LOCUS48740</name>
</gene>
<feature type="region of interest" description="Disordered" evidence="1">
    <location>
        <begin position="24"/>
        <end position="52"/>
    </location>
</feature>
<evidence type="ECO:0000256" key="1">
    <source>
        <dbReference type="SAM" id="MobiDB-lite"/>
    </source>
</evidence>
<accession>A0A816F9V9</accession>
<keyword evidence="4" id="KW-1185">Reference proteome</keyword>
<evidence type="ECO:0000313" key="2">
    <source>
        <dbReference type="EMBL" id="CAF1657088.1"/>
    </source>
</evidence>